<sequence>MQCIMVEPSPLKMECVHDSYGDFFDHEPSKAERLEMRRASKTPSEWLQLLCSDWAAENAALVANTDARFIEYKSYLRGQLTSQLLCRLSIHGTENKEHGLETADTTSYIDFWKILGIEDEFDKSYIVAQVERFCVLYGIRAPMETSHLEDDLFDHVPVDAASAAAAAAAGISVSPNIVPVPAFHMDPNSAHAAHAAAAAAAAAADLGSGKLTRKQVAEVNKAHRMAKDAEKALEIERRQSMKREQRRISQERKDIRNKEREAINLRKAAEKAAREATREERRRKKLEIRKQREEFARQQKDAALKRAAELVQSNRVPIEITRGAAAAQAAANAAVAAACAAPPPMPSNKKQRSCIVVSTASDLDQIVTHSKNLWSKYNAIAKEHNQKVNWIVVAKELGIHVKVREKYARMHARAEQRGFDFKNCGHFKIKDYPHIFLEPTQAEQKAKIPPPPPDASTTVLINGTKEAPEALAIAAQAAVAQAQQAQAAQAHAVAAQAVAAQVAANQTLPVATVDPTAQVAAMQTPHIPPPQAVAPMTEAMPMAPSPLAPVMVAAPAPAPIADPVALQGGAPLPLLDPTPVSVPVHVHTPIPTPVPAAMAPVPHPHLTASPTSPLDASHLGAPSPLDQIDAAAAAEAAAAEAAATAKTAAEAAEVAAAAEAAAEAAAAAVAAASSVVNDPMAVKNDHVSVAVDPALATADAVAAALGGPPPGETGIPIDRHKITEI</sequence>
<accession>A0A6U3QA62</accession>
<evidence type="ECO:0000313" key="2">
    <source>
        <dbReference type="EMBL" id="CAD9320102.1"/>
    </source>
</evidence>
<name>A0A6U3QA62_9STRA</name>
<gene>
    <name evidence="2" type="ORF">DBRI1063_LOCUS5770</name>
</gene>
<dbReference type="AlphaFoldDB" id="A0A6U3QA62"/>
<organism evidence="2">
    <name type="scientific">Ditylum brightwellii</name>
    <dbReference type="NCBI Taxonomy" id="49249"/>
    <lineage>
        <taxon>Eukaryota</taxon>
        <taxon>Sar</taxon>
        <taxon>Stramenopiles</taxon>
        <taxon>Ochrophyta</taxon>
        <taxon>Bacillariophyta</taxon>
        <taxon>Mediophyceae</taxon>
        <taxon>Lithodesmiophycidae</taxon>
        <taxon>Lithodesmiales</taxon>
        <taxon>Lithodesmiaceae</taxon>
        <taxon>Ditylum</taxon>
    </lineage>
</organism>
<keyword evidence="1" id="KW-0175">Coiled coil</keyword>
<dbReference type="EMBL" id="HBGN01008981">
    <property type="protein sequence ID" value="CAD9320102.1"/>
    <property type="molecule type" value="Transcribed_RNA"/>
</dbReference>
<evidence type="ECO:0000256" key="1">
    <source>
        <dbReference type="SAM" id="Coils"/>
    </source>
</evidence>
<proteinExistence type="predicted"/>
<feature type="coiled-coil region" evidence="1">
    <location>
        <begin position="219"/>
        <end position="301"/>
    </location>
</feature>
<protein>
    <submittedName>
        <fullName evidence="2">Uncharacterized protein</fullName>
    </submittedName>
</protein>
<reference evidence="2" key="1">
    <citation type="submission" date="2021-01" db="EMBL/GenBank/DDBJ databases">
        <authorList>
            <person name="Corre E."/>
            <person name="Pelletier E."/>
            <person name="Niang G."/>
            <person name="Scheremetjew M."/>
            <person name="Finn R."/>
            <person name="Kale V."/>
            <person name="Holt S."/>
            <person name="Cochrane G."/>
            <person name="Meng A."/>
            <person name="Brown T."/>
            <person name="Cohen L."/>
        </authorList>
    </citation>
    <scope>NUCLEOTIDE SEQUENCE</scope>
    <source>
        <strain evidence="2">Pop2</strain>
    </source>
</reference>